<feature type="domain" description="ABC transporter" evidence="4">
    <location>
        <begin position="49"/>
        <end position="280"/>
    </location>
</feature>
<keyword evidence="3 5" id="KW-0067">ATP-binding</keyword>
<comment type="caution">
    <text evidence="5">The sequence shown here is derived from an EMBL/GenBank/DDBJ whole genome shotgun (WGS) entry which is preliminary data.</text>
</comment>
<dbReference type="EMBL" id="JAHLFV010000025">
    <property type="protein sequence ID" value="MBU3849146.1"/>
    <property type="molecule type" value="Genomic_DNA"/>
</dbReference>
<dbReference type="GO" id="GO:0016887">
    <property type="term" value="F:ATP hydrolysis activity"/>
    <property type="evidence" value="ECO:0007669"/>
    <property type="project" value="InterPro"/>
</dbReference>
<dbReference type="SUPFAM" id="SSF52540">
    <property type="entry name" value="P-loop containing nucleoside triphosphate hydrolases"/>
    <property type="match status" value="1"/>
</dbReference>
<keyword evidence="2" id="KW-0547">Nucleotide-binding</keyword>
<dbReference type="SMART" id="SM00382">
    <property type="entry name" value="AAA"/>
    <property type="match status" value="1"/>
</dbReference>
<dbReference type="InterPro" id="IPR003593">
    <property type="entry name" value="AAA+_ATPase"/>
</dbReference>
<evidence type="ECO:0000313" key="5">
    <source>
        <dbReference type="EMBL" id="MBU3849146.1"/>
    </source>
</evidence>
<dbReference type="InterPro" id="IPR017871">
    <property type="entry name" value="ABC_transporter-like_CS"/>
</dbReference>
<keyword evidence="1" id="KW-0813">Transport</keyword>
<reference evidence="5" key="1">
    <citation type="journal article" date="2021" name="PeerJ">
        <title>Extensive microbial diversity within the chicken gut microbiome revealed by metagenomics and culture.</title>
        <authorList>
            <person name="Gilroy R."/>
            <person name="Ravi A."/>
            <person name="Getino M."/>
            <person name="Pursley I."/>
            <person name="Horton D.L."/>
            <person name="Alikhan N.F."/>
            <person name="Baker D."/>
            <person name="Gharbi K."/>
            <person name="Hall N."/>
            <person name="Watson M."/>
            <person name="Adriaenssens E.M."/>
            <person name="Foster-Nyarko E."/>
            <person name="Jarju S."/>
            <person name="Secka A."/>
            <person name="Antonio M."/>
            <person name="Oren A."/>
            <person name="Chaudhuri R.R."/>
            <person name="La Ragione R."/>
            <person name="Hildebrand F."/>
            <person name="Pallen M.J."/>
        </authorList>
    </citation>
    <scope>NUCLEOTIDE SEQUENCE</scope>
    <source>
        <strain evidence="5">Gambia15-2214</strain>
    </source>
</reference>
<dbReference type="Pfam" id="PF00005">
    <property type="entry name" value="ABC_tran"/>
    <property type="match status" value="1"/>
</dbReference>
<dbReference type="PROSITE" id="PS00211">
    <property type="entry name" value="ABC_TRANSPORTER_1"/>
    <property type="match status" value="1"/>
</dbReference>
<proteinExistence type="predicted"/>
<dbReference type="GO" id="GO:0005524">
    <property type="term" value="F:ATP binding"/>
    <property type="evidence" value="ECO:0007669"/>
    <property type="project" value="UniProtKB-KW"/>
</dbReference>
<organism evidence="5 6">
    <name type="scientific">Candidatus Treponema excrementipullorum</name>
    <dbReference type="NCBI Taxonomy" id="2838768"/>
    <lineage>
        <taxon>Bacteria</taxon>
        <taxon>Pseudomonadati</taxon>
        <taxon>Spirochaetota</taxon>
        <taxon>Spirochaetia</taxon>
        <taxon>Spirochaetales</taxon>
        <taxon>Treponemataceae</taxon>
        <taxon>Treponema</taxon>
    </lineage>
</organism>
<reference evidence="5" key="2">
    <citation type="submission" date="2021-04" db="EMBL/GenBank/DDBJ databases">
        <authorList>
            <person name="Gilroy R."/>
        </authorList>
    </citation>
    <scope>NUCLEOTIDE SEQUENCE</scope>
    <source>
        <strain evidence="5">Gambia15-2214</strain>
    </source>
</reference>
<dbReference type="Gene3D" id="3.40.50.300">
    <property type="entry name" value="P-loop containing nucleotide triphosphate hydrolases"/>
    <property type="match status" value="1"/>
</dbReference>
<evidence type="ECO:0000313" key="6">
    <source>
        <dbReference type="Proteomes" id="UP000823914"/>
    </source>
</evidence>
<evidence type="ECO:0000259" key="4">
    <source>
        <dbReference type="PROSITE" id="PS50893"/>
    </source>
</evidence>
<sequence length="284" mass="31812">MKLETFSPHKKSPHSFVVHHTKECNHESCTRCKERHTQKDKDSDHVCCTRIQHLSVKMHNQYILEDVNIHVHCGELTAIIGKNGAGKTTLLKTLLHEIPHTGEIHFMKNNSFCTSKPLFGYVPQQLTVDQNSPVSVSDLILAGISSRPVWLPPRKKDKEEVRRILSVTHAEALATRRLCELSGGEMQRVMLALAINPIPDILLLDEPVSGIDKNGLALFYNLVSQLRHSYDITILLISHDLDLVAKYADKVILIDKTILAEGTPQQVYATPAFARVFGTGAYTI</sequence>
<name>A0A9E2L1V5_9SPIR</name>
<dbReference type="PANTHER" id="PTHR42734">
    <property type="entry name" value="METAL TRANSPORT SYSTEM ATP-BINDING PROTEIN TM_0124-RELATED"/>
    <property type="match status" value="1"/>
</dbReference>
<dbReference type="PROSITE" id="PS50893">
    <property type="entry name" value="ABC_TRANSPORTER_2"/>
    <property type="match status" value="1"/>
</dbReference>
<dbReference type="InterPro" id="IPR050153">
    <property type="entry name" value="Metal_Ion_Import_ABC"/>
</dbReference>
<dbReference type="InterPro" id="IPR027417">
    <property type="entry name" value="P-loop_NTPase"/>
</dbReference>
<dbReference type="AlphaFoldDB" id="A0A9E2L1V5"/>
<dbReference type="Proteomes" id="UP000823914">
    <property type="component" value="Unassembled WGS sequence"/>
</dbReference>
<evidence type="ECO:0000256" key="1">
    <source>
        <dbReference type="ARBA" id="ARBA00022448"/>
    </source>
</evidence>
<accession>A0A9E2L1V5</accession>
<dbReference type="InterPro" id="IPR003439">
    <property type="entry name" value="ABC_transporter-like_ATP-bd"/>
</dbReference>
<protein>
    <submittedName>
        <fullName evidence="5">Metal ABC transporter ATP-binding protein</fullName>
    </submittedName>
</protein>
<gene>
    <name evidence="5" type="ORF">IAA16_01110</name>
</gene>
<evidence type="ECO:0000256" key="3">
    <source>
        <dbReference type="ARBA" id="ARBA00022840"/>
    </source>
</evidence>
<evidence type="ECO:0000256" key="2">
    <source>
        <dbReference type="ARBA" id="ARBA00022741"/>
    </source>
</evidence>